<comment type="caution">
    <text evidence="2">The sequence shown here is derived from an EMBL/GenBank/DDBJ whole genome shotgun (WGS) entry which is preliminary data.</text>
</comment>
<dbReference type="OrthoDB" id="2851338at2759"/>
<dbReference type="Proteomes" id="UP000799444">
    <property type="component" value="Unassembled WGS sequence"/>
</dbReference>
<sequence>MTDKINGEGLLYVKARISRKDILDEPGYMKWYDEDHIAEIIETSGVDNAFRYKDVEQGKPTCPYPYLAFYPMKEMAFTLGEEFRKIRVKSDLLPGSGICYDVADNEVRYLKLTGKTEAPKKKEPAAYLVVSAIEPTEGTPDDEMNKLYDQHTEIVSKAPNYLRTLRFRLVYARTNAQSRKLKGLPPTSDEPEPDPPTWQAIHEFAAEPESAVKQALASTPSEVLKRAKQTELTVYKLAKVHGGGKFFD</sequence>
<dbReference type="EMBL" id="ML996132">
    <property type="protein sequence ID" value="KAF2735801.1"/>
    <property type="molecule type" value="Genomic_DNA"/>
</dbReference>
<reference evidence="2" key="1">
    <citation type="journal article" date="2020" name="Stud. Mycol.">
        <title>101 Dothideomycetes genomes: a test case for predicting lifestyles and emergence of pathogens.</title>
        <authorList>
            <person name="Haridas S."/>
            <person name="Albert R."/>
            <person name="Binder M."/>
            <person name="Bloem J."/>
            <person name="Labutti K."/>
            <person name="Salamov A."/>
            <person name="Andreopoulos B."/>
            <person name="Baker S."/>
            <person name="Barry K."/>
            <person name="Bills G."/>
            <person name="Bluhm B."/>
            <person name="Cannon C."/>
            <person name="Castanera R."/>
            <person name="Culley D."/>
            <person name="Daum C."/>
            <person name="Ezra D."/>
            <person name="Gonzalez J."/>
            <person name="Henrissat B."/>
            <person name="Kuo A."/>
            <person name="Liang C."/>
            <person name="Lipzen A."/>
            <person name="Lutzoni F."/>
            <person name="Magnuson J."/>
            <person name="Mondo S."/>
            <person name="Nolan M."/>
            <person name="Ohm R."/>
            <person name="Pangilinan J."/>
            <person name="Park H.-J."/>
            <person name="Ramirez L."/>
            <person name="Alfaro M."/>
            <person name="Sun H."/>
            <person name="Tritt A."/>
            <person name="Yoshinaga Y."/>
            <person name="Zwiers L.-H."/>
            <person name="Turgeon B."/>
            <person name="Goodwin S."/>
            <person name="Spatafora J."/>
            <person name="Crous P."/>
            <person name="Grigoriev I."/>
        </authorList>
    </citation>
    <scope>NUCLEOTIDE SEQUENCE</scope>
    <source>
        <strain evidence="2">CBS 125425</strain>
    </source>
</reference>
<evidence type="ECO:0000313" key="2">
    <source>
        <dbReference type="EMBL" id="KAF2735801.1"/>
    </source>
</evidence>
<dbReference type="AlphaFoldDB" id="A0A9P4R3I6"/>
<name>A0A9P4R3I6_9PLEO</name>
<evidence type="ECO:0000256" key="1">
    <source>
        <dbReference type="SAM" id="MobiDB-lite"/>
    </source>
</evidence>
<organism evidence="2 3">
    <name type="scientific">Polyplosphaeria fusca</name>
    <dbReference type="NCBI Taxonomy" id="682080"/>
    <lineage>
        <taxon>Eukaryota</taxon>
        <taxon>Fungi</taxon>
        <taxon>Dikarya</taxon>
        <taxon>Ascomycota</taxon>
        <taxon>Pezizomycotina</taxon>
        <taxon>Dothideomycetes</taxon>
        <taxon>Pleosporomycetidae</taxon>
        <taxon>Pleosporales</taxon>
        <taxon>Tetraplosphaeriaceae</taxon>
        <taxon>Polyplosphaeria</taxon>
    </lineage>
</organism>
<proteinExistence type="predicted"/>
<feature type="region of interest" description="Disordered" evidence="1">
    <location>
        <begin position="178"/>
        <end position="198"/>
    </location>
</feature>
<keyword evidence="3" id="KW-1185">Reference proteome</keyword>
<accession>A0A9P4R3I6</accession>
<evidence type="ECO:0000313" key="3">
    <source>
        <dbReference type="Proteomes" id="UP000799444"/>
    </source>
</evidence>
<gene>
    <name evidence="2" type="ORF">EJ04DRAFT_511575</name>
</gene>
<protein>
    <submittedName>
        <fullName evidence="2">Uncharacterized protein</fullName>
    </submittedName>
</protein>